<evidence type="ECO:0000313" key="5">
    <source>
        <dbReference type="Proteomes" id="UP000652198"/>
    </source>
</evidence>
<dbReference type="Proteomes" id="UP000652198">
    <property type="component" value="Unassembled WGS sequence"/>
</dbReference>
<dbReference type="InterPro" id="IPR000653">
    <property type="entry name" value="DegT/StrS_aminotransferase"/>
</dbReference>
<reference evidence="4 5" key="1">
    <citation type="submission" date="2019-11" db="EMBL/GenBank/DDBJ databases">
        <title>Metabolism of dissolved organic matter in forest soils.</title>
        <authorList>
            <person name="Cyle K.T."/>
            <person name="Wilhelm R.C."/>
            <person name="Martinez C.E."/>
        </authorList>
    </citation>
    <scope>NUCLEOTIDE SEQUENCE [LARGE SCALE GENOMIC DNA]</scope>
    <source>
        <strain evidence="4 5">1N</strain>
    </source>
</reference>
<evidence type="ECO:0000256" key="2">
    <source>
        <dbReference type="ARBA" id="ARBA00037999"/>
    </source>
</evidence>
<dbReference type="PANTHER" id="PTHR30244:SF9">
    <property type="entry name" value="PROTEIN RV3402C"/>
    <property type="match status" value="1"/>
</dbReference>
<dbReference type="InterPro" id="IPR015421">
    <property type="entry name" value="PyrdxlP-dep_Trfase_major"/>
</dbReference>
<organism evidence="4 5">
    <name type="scientific">Paraburkholderia solitsugae</name>
    <dbReference type="NCBI Taxonomy" id="2675748"/>
    <lineage>
        <taxon>Bacteria</taxon>
        <taxon>Pseudomonadati</taxon>
        <taxon>Pseudomonadota</taxon>
        <taxon>Betaproteobacteria</taxon>
        <taxon>Burkholderiales</taxon>
        <taxon>Burkholderiaceae</taxon>
        <taxon>Paraburkholderia</taxon>
    </lineage>
</organism>
<dbReference type="GO" id="GO:0008483">
    <property type="term" value="F:transaminase activity"/>
    <property type="evidence" value="ECO:0007669"/>
    <property type="project" value="UniProtKB-KW"/>
</dbReference>
<dbReference type="EMBL" id="WOEY01000057">
    <property type="protein sequence ID" value="NPT42360.1"/>
    <property type="molecule type" value="Genomic_DNA"/>
</dbReference>
<comment type="caution">
    <text evidence="4">The sequence shown here is derived from an EMBL/GenBank/DDBJ whole genome shotgun (WGS) entry which is preliminary data.</text>
</comment>
<dbReference type="InterPro" id="IPR015424">
    <property type="entry name" value="PyrdxlP-dep_Trfase"/>
</dbReference>
<proteinExistence type="inferred from homology"/>
<accession>A0ABX2BRB5</accession>
<protein>
    <submittedName>
        <fullName evidence="4">Aminotransferase class V-fold PLP-dependent enzyme</fullName>
    </submittedName>
</protein>
<dbReference type="RefSeq" id="WP_172310852.1">
    <property type="nucleotide sequence ID" value="NZ_WOEY01000057.1"/>
</dbReference>
<dbReference type="PANTHER" id="PTHR30244">
    <property type="entry name" value="TRANSAMINASE"/>
    <property type="match status" value="1"/>
</dbReference>
<sequence length="373" mass="42139">MQINVTKPFLPPLAEYQTYLDGIWRREWLTNHGPLSSELELRLKEYLSLDYLLYVTNGTIALQLGIKALGLSGEIITTPFSYVATTSTIVWENCTPAMVDISPDSLNIDPEKIEQAITDKTSAIMATHVFGNPCEIDKIDAIAKKHGLKVIYDAAHAFGTKYRGKSAFQYGDLSATSFHATKLFHTIEGGAVICQTPELLKRVAEMRNFGHLSPTEFGLVGINGKNSEAHAAMGLCNLKYINEILAKRRELHRRYKERLVGLPVRFQSIEPDCEYNHAYFPVIFESEEMLLHVVATLNLNSINPRRYFYPSLSELDYVRQAERTPISNDISRRVLCLPLHFGLADEEKKKILNRNVAGQSTKRCSSLKWTISK</sequence>
<keyword evidence="5" id="KW-1185">Reference proteome</keyword>
<name>A0ABX2BRB5_9BURK</name>
<dbReference type="CDD" id="cd00616">
    <property type="entry name" value="AHBA_syn"/>
    <property type="match status" value="1"/>
</dbReference>
<gene>
    <name evidence="4" type="ORF">GNZ12_13775</name>
</gene>
<dbReference type="Pfam" id="PF01041">
    <property type="entry name" value="DegT_DnrJ_EryC1"/>
    <property type="match status" value="1"/>
</dbReference>
<dbReference type="PIRSF" id="PIRSF000390">
    <property type="entry name" value="PLP_StrS"/>
    <property type="match status" value="1"/>
</dbReference>
<keyword evidence="1 3" id="KW-0663">Pyridoxal phosphate</keyword>
<evidence type="ECO:0000313" key="4">
    <source>
        <dbReference type="EMBL" id="NPT42360.1"/>
    </source>
</evidence>
<evidence type="ECO:0000256" key="3">
    <source>
        <dbReference type="RuleBase" id="RU004508"/>
    </source>
</evidence>
<comment type="similarity">
    <text evidence="2 3">Belongs to the DegT/DnrJ/EryC1 family.</text>
</comment>
<dbReference type="Gene3D" id="3.40.640.10">
    <property type="entry name" value="Type I PLP-dependent aspartate aminotransferase-like (Major domain)"/>
    <property type="match status" value="1"/>
</dbReference>
<keyword evidence="4" id="KW-0032">Aminotransferase</keyword>
<keyword evidence="4" id="KW-0808">Transferase</keyword>
<dbReference type="SUPFAM" id="SSF53383">
    <property type="entry name" value="PLP-dependent transferases"/>
    <property type="match status" value="1"/>
</dbReference>
<evidence type="ECO:0000256" key="1">
    <source>
        <dbReference type="ARBA" id="ARBA00022898"/>
    </source>
</evidence>